<dbReference type="GO" id="GO:0004467">
    <property type="term" value="F:long-chain fatty acid-CoA ligase activity"/>
    <property type="evidence" value="ECO:0007669"/>
    <property type="project" value="TreeGrafter"/>
</dbReference>
<evidence type="ECO:0000259" key="5">
    <source>
        <dbReference type="Pfam" id="PF26087"/>
    </source>
</evidence>
<evidence type="ECO:0000256" key="2">
    <source>
        <dbReference type="ARBA" id="ARBA00022840"/>
    </source>
</evidence>
<gene>
    <name evidence="6" type="primary">ABSGL_13084.1 scaffold 13659</name>
</gene>
<feature type="domain" description="DUF8032" evidence="5">
    <location>
        <begin position="552"/>
        <end position="642"/>
    </location>
</feature>
<dbReference type="InParanoid" id="A0A163MQ24"/>
<dbReference type="OrthoDB" id="1700726at2759"/>
<feature type="compositionally biased region" description="Low complexity" evidence="3">
    <location>
        <begin position="495"/>
        <end position="531"/>
    </location>
</feature>
<dbReference type="Gene3D" id="3.40.50.12780">
    <property type="entry name" value="N-terminal domain of ligase-like"/>
    <property type="match status" value="1"/>
</dbReference>
<keyword evidence="7" id="KW-1185">Reference proteome</keyword>
<accession>A0A163MQ24</accession>
<dbReference type="GO" id="GO:0016020">
    <property type="term" value="C:membrane"/>
    <property type="evidence" value="ECO:0007669"/>
    <property type="project" value="TreeGrafter"/>
</dbReference>
<evidence type="ECO:0000256" key="1">
    <source>
        <dbReference type="ARBA" id="ARBA00022741"/>
    </source>
</evidence>
<proteinExistence type="predicted"/>
<dbReference type="Pfam" id="PF00501">
    <property type="entry name" value="AMP-binding"/>
    <property type="match status" value="1"/>
</dbReference>
<feature type="compositionally biased region" description="Basic and acidic residues" evidence="3">
    <location>
        <begin position="308"/>
        <end position="325"/>
    </location>
</feature>
<feature type="domain" description="DUF8032" evidence="5">
    <location>
        <begin position="331"/>
        <end position="371"/>
    </location>
</feature>
<name>A0A163MQ24_ABSGL</name>
<sequence>MTKKIITLRNTVEGFTFTGPFCEGHGQVDVQAQQGALVLLAFLRLECVLASVTAKVVEQIFTSIHSPNESPVMTNGLKISPLDEPIKAPRHRNFKYSSQQHLSNTSNSITMSVQKYLGSHQPTQPVVDMMPSSTSDNEHDFSLIDLLQPTMTLEQIRIIEVALAKIKTKRDALLSNEQQGKNARNAILYEVIDASTCGGNRNLSYDWTLVAKQMAKALTTTCNNNSTKQHQQHQQHQQAPLTNTPSTMGTTSSSLNGNSSMTGLGSTNTSAIPTTDANGASKPPTVITTPSVSPPAPSASCVASSSPSKKDMGKDKLSRPEPSTEVKDGVEWVSFVYSHHRVVRRYRIRTDLDTVQLSSLDEQFKNDNCVSLEKGIKSGYGKRVPEEYAVYPRANLPREAYQGNRWSYETECNTLGWKLACLNMDEIAGKRGLIQRAVDSYRNRYPSMRSRRVARQEKLLKGTLRKRKQSPVSGDDLDGPSPCKLPHLATEVPVNTSYSSNSSHNNNDNSTRTTHCYSSLSSPSPSASPTASCGKIPSIYPFYEKPTKAHPKTVTIDDRGVKCRIRINIDCIDLSVIDDAFRKSNCVYPRAMNMAFSSNLTQRRQDEAKCNEIGWKLAWLNPKHLAGKKNLLQRILDIYRIKFVPHLTPRQSSHPLKLHTEPESKPTPLTAEALAVHHQQQEQQAARNGSNYNDSVRYVCKKNDLHNDDGDNDTIYTGTTDSLDFQDCFSPPPEAIAASSMDDMPTFDDPILVPMLTTEPNDFGSMVIPPPPPPPMMGDEYFESILDPLASPPTQSLSATLTSSSDFMDDVSCHLSVDSCHTSPSQRYMPLGAYPEDPCAYTMLVKMEGNHHDHSYRSEDDTTVMTTDMYIFDAKDSTPTQQHNHHHHLLPTDIFAAQDMDWTPDVKDCILADLHSDVLGPDIHPLLLNTQADVSRLRHAGESAIYRSRMYPNGSPLLSIFDRGVRTLLDLHEQESVAHQTKHIYSGLRELTGLVPRSEQSSSFVGIYAYNSSACHNNGLVTVPIGAKSSSSHVDHVIKTSGLKVLAVDQAHLDQAVSLVRDTDIQLLLLSGANSVKEDVIHWADLIAKGKSTSVDAVRPEPSDIASIYFASVLDTNPGVVLTHKNLISSIASYLLVTPPHEKLTPKDRLMYNLPLDNVFGFVLSSIFSFVGGSIAFGSEYPASEHLTSYLDVIAAAKPTVFASGSGLFDMVRDHIEQQYGNSFFFRRGYDRKSALFEEGRLVTDSKYDMFVFRDIQRKLFGGQLRLIYLENDESDPPIAPFLRIVLGTQVLKVFNTAETSSTMTASMFYDYNADPHSFGAPLPCNELKLMDLPEQNLYCDDSPNPRGEIWIRGNNVFKGYWNEQDLTDDMVDADGWYMTGMLGETLPNGTLKLLGKK</sequence>
<dbReference type="EMBL" id="LT554760">
    <property type="protein sequence ID" value="SAM07441.1"/>
    <property type="molecule type" value="Genomic_DNA"/>
</dbReference>
<dbReference type="InterPro" id="IPR042099">
    <property type="entry name" value="ANL_N_sf"/>
</dbReference>
<keyword evidence="2" id="KW-0067">ATP-binding</keyword>
<evidence type="ECO:0000313" key="6">
    <source>
        <dbReference type="EMBL" id="SAM07441.1"/>
    </source>
</evidence>
<dbReference type="GO" id="GO:0005783">
    <property type="term" value="C:endoplasmic reticulum"/>
    <property type="evidence" value="ECO:0007669"/>
    <property type="project" value="TreeGrafter"/>
</dbReference>
<dbReference type="SUPFAM" id="SSF56801">
    <property type="entry name" value="Acetyl-CoA synthetase-like"/>
    <property type="match status" value="1"/>
</dbReference>
<evidence type="ECO:0000259" key="4">
    <source>
        <dbReference type="Pfam" id="PF00501"/>
    </source>
</evidence>
<dbReference type="Pfam" id="PF26087">
    <property type="entry name" value="DUF8032"/>
    <property type="match status" value="3"/>
</dbReference>
<feature type="domain" description="DUF8032" evidence="5">
    <location>
        <begin position="386"/>
        <end position="444"/>
    </location>
</feature>
<dbReference type="InterPro" id="IPR058345">
    <property type="entry name" value="DUF8032"/>
</dbReference>
<dbReference type="GO" id="GO:0005524">
    <property type="term" value="F:ATP binding"/>
    <property type="evidence" value="ECO:0007669"/>
    <property type="project" value="UniProtKB-KW"/>
</dbReference>
<keyword evidence="1" id="KW-0547">Nucleotide-binding</keyword>
<organism evidence="6">
    <name type="scientific">Absidia glauca</name>
    <name type="common">Pin mould</name>
    <dbReference type="NCBI Taxonomy" id="4829"/>
    <lineage>
        <taxon>Eukaryota</taxon>
        <taxon>Fungi</taxon>
        <taxon>Fungi incertae sedis</taxon>
        <taxon>Mucoromycota</taxon>
        <taxon>Mucoromycotina</taxon>
        <taxon>Mucoromycetes</taxon>
        <taxon>Mucorales</taxon>
        <taxon>Cunninghamellaceae</taxon>
        <taxon>Absidia</taxon>
    </lineage>
</organism>
<dbReference type="Proteomes" id="UP000078561">
    <property type="component" value="Unassembled WGS sequence"/>
</dbReference>
<dbReference type="STRING" id="4829.A0A163MQ24"/>
<dbReference type="InterPro" id="IPR000873">
    <property type="entry name" value="AMP-dep_synth/lig_dom"/>
</dbReference>
<evidence type="ECO:0000313" key="7">
    <source>
        <dbReference type="Proteomes" id="UP000078561"/>
    </source>
</evidence>
<protein>
    <submittedName>
        <fullName evidence="6">Uncharacterized protein</fullName>
    </submittedName>
</protein>
<feature type="compositionally biased region" description="Low complexity" evidence="3">
    <location>
        <begin position="246"/>
        <end position="270"/>
    </location>
</feature>
<feature type="compositionally biased region" description="Low complexity" evidence="3">
    <location>
        <begin position="281"/>
        <end position="291"/>
    </location>
</feature>
<feature type="compositionally biased region" description="Low complexity" evidence="3">
    <location>
        <begin position="298"/>
        <end position="307"/>
    </location>
</feature>
<dbReference type="PANTHER" id="PTHR43272">
    <property type="entry name" value="LONG-CHAIN-FATTY-ACID--COA LIGASE"/>
    <property type="match status" value="1"/>
</dbReference>
<dbReference type="PANTHER" id="PTHR43272:SF33">
    <property type="entry name" value="AMP-BINDING DOMAIN-CONTAINING PROTEIN-RELATED"/>
    <property type="match status" value="1"/>
</dbReference>
<reference evidence="6" key="1">
    <citation type="submission" date="2016-04" db="EMBL/GenBank/DDBJ databases">
        <authorList>
            <person name="Evans L.H."/>
            <person name="Alamgir A."/>
            <person name="Owens N."/>
            <person name="Weber N.D."/>
            <person name="Virtaneva K."/>
            <person name="Barbian K."/>
            <person name="Babar A."/>
            <person name="Rosenke K."/>
        </authorList>
    </citation>
    <scope>NUCLEOTIDE SEQUENCE [LARGE SCALE GENOMIC DNA]</scope>
    <source>
        <strain evidence="6">CBS 101.48</strain>
    </source>
</reference>
<evidence type="ECO:0000256" key="3">
    <source>
        <dbReference type="SAM" id="MobiDB-lite"/>
    </source>
</evidence>
<feature type="region of interest" description="Disordered" evidence="3">
    <location>
        <begin position="448"/>
        <end position="531"/>
    </location>
</feature>
<feature type="domain" description="AMP-dependent synthetase/ligase" evidence="4">
    <location>
        <begin position="1014"/>
        <end position="1362"/>
    </location>
</feature>
<feature type="region of interest" description="Disordered" evidence="3">
    <location>
        <begin position="223"/>
        <end position="325"/>
    </location>
</feature>